<dbReference type="AlphaFoldDB" id="A0A419T5W3"/>
<feature type="domain" description="Atrophied bacterial Ig" evidence="2">
    <location>
        <begin position="100"/>
        <end position="184"/>
    </location>
</feature>
<keyword evidence="1" id="KW-1133">Transmembrane helix</keyword>
<sequence length="420" mass="47622">MFKRFSGKWNITFTKTQVACVAAGFLLYALIEISSAMGFGSGLSGAGLKRAAPGQGETTYELQITGLNKDEENKKIPVKIPVREKRYTKEEAKKIFEKIKPQLEIQMLGENASLLEIRKNLNLISKLSNYGIKINWETDNAELVDSLGTVHNEQINEAGEPVTIIARASDGTEEFTYRFHLMVYPPIRTAQEKAENEFLTWAEKEDQKQQTDDYLQLPNDYEGHSLTYSFQEDNSHRLFPFLGVFMALLLHVKVSTDKQNQEKKREQQLLLDYSEVISKLLVYIGAGLTVRGAWERIVAGYDSSVKEGKRKIRPVYEEMKKTASQLGSGVSESRAFGEFGRRCSLQPYLKLSALLEQSQKNGSRQLRHALELEMISAFEQRKNMAKRLGEEAGTKLLFPLFLMLGVVMAMIVLPAFLSFY</sequence>
<keyword evidence="1" id="KW-0472">Membrane</keyword>
<evidence type="ECO:0000259" key="2">
    <source>
        <dbReference type="Pfam" id="PF20578"/>
    </source>
</evidence>
<dbReference type="EMBL" id="MCIA01000009">
    <property type="protein sequence ID" value="RKD32813.1"/>
    <property type="molecule type" value="Genomic_DNA"/>
</dbReference>
<dbReference type="Proteomes" id="UP000284277">
    <property type="component" value="Unassembled WGS sequence"/>
</dbReference>
<keyword evidence="1" id="KW-0812">Transmembrane</keyword>
<proteinExistence type="predicted"/>
<protein>
    <recommendedName>
        <fullName evidence="2">Atrophied bacterial Ig domain-containing protein</fullName>
    </recommendedName>
</protein>
<organism evidence="3 4">
    <name type="scientific">Lacrimispora algidixylanolytica</name>
    <dbReference type="NCBI Taxonomy" id="94868"/>
    <lineage>
        <taxon>Bacteria</taxon>
        <taxon>Bacillati</taxon>
        <taxon>Bacillota</taxon>
        <taxon>Clostridia</taxon>
        <taxon>Lachnospirales</taxon>
        <taxon>Lachnospiraceae</taxon>
        <taxon>Lacrimispora</taxon>
    </lineage>
</organism>
<evidence type="ECO:0000313" key="3">
    <source>
        <dbReference type="EMBL" id="RKD32813.1"/>
    </source>
</evidence>
<keyword evidence="4" id="KW-1185">Reference proteome</keyword>
<accession>A0A419T5W3</accession>
<dbReference type="Pfam" id="PF20578">
    <property type="entry name" value="aBig_2"/>
    <property type="match status" value="1"/>
</dbReference>
<feature type="transmembrane region" description="Helical" evidence="1">
    <location>
        <begin position="396"/>
        <end position="417"/>
    </location>
</feature>
<evidence type="ECO:0000313" key="4">
    <source>
        <dbReference type="Proteomes" id="UP000284277"/>
    </source>
</evidence>
<evidence type="ECO:0000256" key="1">
    <source>
        <dbReference type="SAM" id="Phobius"/>
    </source>
</evidence>
<name>A0A419T5W3_9FIRM</name>
<comment type="caution">
    <text evidence="3">The sequence shown here is derived from an EMBL/GenBank/DDBJ whole genome shotgun (WGS) entry which is preliminary data.</text>
</comment>
<dbReference type="OrthoDB" id="9793966at2"/>
<reference evidence="3 4" key="1">
    <citation type="submission" date="2016-08" db="EMBL/GenBank/DDBJ databases">
        <title>A new outlook on sporulation: Clostridium algidixylanolyticum.</title>
        <authorList>
            <person name="Poppleton D.I."/>
            <person name="Gribaldo S."/>
        </authorList>
    </citation>
    <scope>NUCLEOTIDE SEQUENCE [LARGE SCALE GENOMIC DNA]</scope>
    <source>
        <strain evidence="3 4">SPL73</strain>
    </source>
</reference>
<dbReference type="RefSeq" id="WP_120196191.1">
    <property type="nucleotide sequence ID" value="NZ_MCIA01000009.1"/>
</dbReference>
<dbReference type="InterPro" id="IPR046780">
    <property type="entry name" value="aBig_2"/>
</dbReference>
<gene>
    <name evidence="3" type="ORF">BET01_16360</name>
</gene>